<proteinExistence type="predicted"/>
<keyword evidence="2" id="KW-1185">Reference proteome</keyword>
<comment type="caution">
    <text evidence="1">The sequence shown here is derived from an EMBL/GenBank/DDBJ whole genome shotgun (WGS) entry which is preliminary data.</text>
</comment>
<gene>
    <name evidence="1" type="ORF">KQX54_020134</name>
</gene>
<reference evidence="1 2" key="1">
    <citation type="journal article" date="2021" name="J. Hered.">
        <title>A chromosome-level genome assembly of the parasitoid wasp, Cotesia glomerata (Hymenoptera: Braconidae).</title>
        <authorList>
            <person name="Pinto B.J."/>
            <person name="Weis J.J."/>
            <person name="Gamble T."/>
            <person name="Ode P.J."/>
            <person name="Paul R."/>
            <person name="Zaspel J.M."/>
        </authorList>
    </citation>
    <scope>NUCLEOTIDE SEQUENCE [LARGE SCALE GENOMIC DNA]</scope>
    <source>
        <strain evidence="1">CgM1</strain>
    </source>
</reference>
<dbReference type="AlphaFoldDB" id="A0AAV7IH76"/>
<dbReference type="Proteomes" id="UP000826195">
    <property type="component" value="Unassembled WGS sequence"/>
</dbReference>
<name>A0AAV7IH76_COTGL</name>
<evidence type="ECO:0000313" key="1">
    <source>
        <dbReference type="EMBL" id="KAH0550552.1"/>
    </source>
</evidence>
<protein>
    <submittedName>
        <fullName evidence="1">Uncharacterized protein</fullName>
    </submittedName>
</protein>
<sequence>MQRSLGKIVVDLIRDLSSWTPPWALSHKLSPVTAMTADKRNPRKRHVRWALSICMRLRQLWAGTQLILIGPLISILCNSVRRLSGRPITFFSAFRNDGNEIVMTPMSTVLSMLCLPTGRLLVNEWNEMALN</sequence>
<accession>A0AAV7IH76</accession>
<evidence type="ECO:0000313" key="2">
    <source>
        <dbReference type="Proteomes" id="UP000826195"/>
    </source>
</evidence>
<organism evidence="1 2">
    <name type="scientific">Cotesia glomerata</name>
    <name type="common">Lepidopteran parasitic wasp</name>
    <name type="synonym">Apanteles glomeratus</name>
    <dbReference type="NCBI Taxonomy" id="32391"/>
    <lineage>
        <taxon>Eukaryota</taxon>
        <taxon>Metazoa</taxon>
        <taxon>Ecdysozoa</taxon>
        <taxon>Arthropoda</taxon>
        <taxon>Hexapoda</taxon>
        <taxon>Insecta</taxon>
        <taxon>Pterygota</taxon>
        <taxon>Neoptera</taxon>
        <taxon>Endopterygota</taxon>
        <taxon>Hymenoptera</taxon>
        <taxon>Apocrita</taxon>
        <taxon>Ichneumonoidea</taxon>
        <taxon>Braconidae</taxon>
        <taxon>Microgastrinae</taxon>
        <taxon>Cotesia</taxon>
    </lineage>
</organism>
<dbReference type="EMBL" id="JAHXZJ010001864">
    <property type="protein sequence ID" value="KAH0550552.1"/>
    <property type="molecule type" value="Genomic_DNA"/>
</dbReference>